<gene>
    <name evidence="1" type="ORF">SAMN05660642_03932</name>
</gene>
<dbReference type="STRING" id="1137991.SAMN05660642_03932"/>
<organism evidence="1 2">
    <name type="scientific">Geodermatophilus siccatus</name>
    <dbReference type="NCBI Taxonomy" id="1137991"/>
    <lineage>
        <taxon>Bacteria</taxon>
        <taxon>Bacillati</taxon>
        <taxon>Actinomycetota</taxon>
        <taxon>Actinomycetes</taxon>
        <taxon>Geodermatophilales</taxon>
        <taxon>Geodermatophilaceae</taxon>
        <taxon>Geodermatophilus</taxon>
    </lineage>
</organism>
<evidence type="ECO:0000313" key="2">
    <source>
        <dbReference type="Proteomes" id="UP000198680"/>
    </source>
</evidence>
<dbReference type="RefSeq" id="WP_217636210.1">
    <property type="nucleotide sequence ID" value="NZ_FNHE01000011.1"/>
</dbReference>
<dbReference type="Proteomes" id="UP000198680">
    <property type="component" value="Unassembled WGS sequence"/>
</dbReference>
<proteinExistence type="predicted"/>
<evidence type="ECO:0000313" key="1">
    <source>
        <dbReference type="EMBL" id="SDN05329.1"/>
    </source>
</evidence>
<dbReference type="EMBL" id="FNHE01000011">
    <property type="protein sequence ID" value="SDN05329.1"/>
    <property type="molecule type" value="Genomic_DNA"/>
</dbReference>
<reference evidence="2" key="1">
    <citation type="submission" date="2016-10" db="EMBL/GenBank/DDBJ databases">
        <authorList>
            <person name="Varghese N."/>
            <person name="Submissions S."/>
        </authorList>
    </citation>
    <scope>NUCLEOTIDE SEQUENCE [LARGE SCALE GENOMIC DNA]</scope>
    <source>
        <strain evidence="2">DSM 45419</strain>
    </source>
</reference>
<name>A0A1G9Y892_9ACTN</name>
<protein>
    <submittedName>
        <fullName evidence="1">Uncharacterized protein</fullName>
    </submittedName>
</protein>
<dbReference type="AlphaFoldDB" id="A0A1G9Y892"/>
<sequence>MSAHPTRPAVPVSPTSQEEFVSLPDVHVRDPLGGRRRNEPVVFTVPVELEGDLWTARTAEGDEVTCQVLRAQQAPGSTTLVAAVSFVGETKLTLTGPAAADVDGIRELPAREADAFVRLDTGVFDLEMCRGTAQGTGSSKWGLRHFSSTAEGVDLLPSGNNAIGGFYGPFFTPENGLINPPEHTTVEIEVVERGPVQHHYRMHGTVPDGLLPELRGKRFSIDWVFTHGSSHFTRVYRVDEFQTVINGRSVTNKITVGDEFESGQGSVVFDRFAALGGTRYRSGDPYAGQLADMVGDTLATSTSRSETFDRFRTALTGDIEAAHWDLYWRLFCVWEGALDEAEIRERLGRVRAASHVLADLPDRRWQLDAEPVDVSAVEHETVFAGPAAKTVEFHSETGRTMVWWTSAPSGAFQIVQRPQSGWVNWGTNGENECPELPVGVTVRTAYGQFADSWSAVADQLESPPVVTQS</sequence>
<keyword evidence="2" id="KW-1185">Reference proteome</keyword>
<accession>A0A1G9Y892</accession>